<feature type="compositionally biased region" description="Low complexity" evidence="1">
    <location>
        <begin position="112"/>
        <end position="129"/>
    </location>
</feature>
<dbReference type="EMBL" id="MNBE01000723">
    <property type="protein sequence ID" value="OKO93925.1"/>
    <property type="molecule type" value="Genomic_DNA"/>
</dbReference>
<name>A0A1Q5T1E3_9EURO</name>
<dbReference type="STRING" id="1316194.A0A1Q5T1E3"/>
<feature type="region of interest" description="Disordered" evidence="1">
    <location>
        <begin position="110"/>
        <end position="129"/>
    </location>
</feature>
<keyword evidence="3" id="KW-1185">Reference proteome</keyword>
<comment type="caution">
    <text evidence="2">The sequence shown here is derived from an EMBL/GenBank/DDBJ whole genome shotgun (WGS) entry which is preliminary data.</text>
</comment>
<evidence type="ECO:0000313" key="2">
    <source>
        <dbReference type="EMBL" id="OKO93925.1"/>
    </source>
</evidence>
<organism evidence="2 3">
    <name type="scientific">Penicillium subrubescens</name>
    <dbReference type="NCBI Taxonomy" id="1316194"/>
    <lineage>
        <taxon>Eukaryota</taxon>
        <taxon>Fungi</taxon>
        <taxon>Dikarya</taxon>
        <taxon>Ascomycota</taxon>
        <taxon>Pezizomycotina</taxon>
        <taxon>Eurotiomycetes</taxon>
        <taxon>Eurotiomycetidae</taxon>
        <taxon>Eurotiales</taxon>
        <taxon>Aspergillaceae</taxon>
        <taxon>Penicillium</taxon>
    </lineage>
</organism>
<proteinExistence type="predicted"/>
<sequence>MQGGPKSCRSVGAETRRQLEELNVEWLQIAQASTNTRAAMQEISFHLALAAATNCAWWWDTTGYFPGEPGKPGPSSAEDDFPISLWVDLGSTTSPSKADFAKLFSADEEGFDSSTTTTTTHTTTASAPTATADDTCKESYKFFWDHFEIHGKNFDPSKFGKDGSGLKKQIGGCGALSGWHFETDTSGGWQWHAKGNLPIGSKDCVGRAVVSAGGEGPDGCKGSGL</sequence>
<gene>
    <name evidence="2" type="ORF">PENSUB_12204</name>
</gene>
<protein>
    <submittedName>
        <fullName evidence="2">Uncharacterized protein</fullName>
    </submittedName>
</protein>
<dbReference type="AlphaFoldDB" id="A0A1Q5T1E3"/>
<accession>A0A1Q5T1E3</accession>
<dbReference type="Proteomes" id="UP000186955">
    <property type="component" value="Unassembled WGS sequence"/>
</dbReference>
<evidence type="ECO:0000313" key="3">
    <source>
        <dbReference type="Proteomes" id="UP000186955"/>
    </source>
</evidence>
<evidence type="ECO:0000256" key="1">
    <source>
        <dbReference type="SAM" id="MobiDB-lite"/>
    </source>
</evidence>
<reference evidence="2 3" key="1">
    <citation type="submission" date="2016-10" db="EMBL/GenBank/DDBJ databases">
        <title>Genome sequence of the ascomycete fungus Penicillium subrubescens.</title>
        <authorList>
            <person name="De Vries R.P."/>
            <person name="Peng M."/>
            <person name="Dilokpimol A."/>
            <person name="Hilden K."/>
            <person name="Makela M.R."/>
            <person name="Grigoriev I."/>
            <person name="Riley R."/>
            <person name="Granchi Z."/>
        </authorList>
    </citation>
    <scope>NUCLEOTIDE SEQUENCE [LARGE SCALE GENOMIC DNA]</scope>
    <source>
        <strain evidence="2 3">CBS 132785</strain>
    </source>
</reference>